<reference evidence="1 2" key="1">
    <citation type="submission" date="2017-10" db="EMBL/GenBank/DDBJ databases">
        <title>Novel microbial diversity and functional potential in the marine mammal oral microbiome.</title>
        <authorList>
            <person name="Dudek N.K."/>
            <person name="Sun C.L."/>
            <person name="Burstein D."/>
            <person name="Kantor R.S."/>
            <person name="Aliaga Goltsman D.S."/>
            <person name="Bik E.M."/>
            <person name="Thomas B.C."/>
            <person name="Banfield J.F."/>
            <person name="Relman D.A."/>
        </authorList>
    </citation>
    <scope>NUCLEOTIDE SEQUENCE [LARGE SCALE GENOMIC DNA]</scope>
    <source>
        <strain evidence="1">DOLJORAL78_61_10</strain>
    </source>
</reference>
<evidence type="ECO:0000313" key="2">
    <source>
        <dbReference type="Proteomes" id="UP000230914"/>
    </source>
</evidence>
<dbReference type="InterPro" id="IPR027417">
    <property type="entry name" value="P-loop_NTPase"/>
</dbReference>
<dbReference type="AlphaFoldDB" id="A0A2G6K9L9"/>
<dbReference type="PANTHER" id="PTHR42869">
    <property type="entry name" value="SLL0572 PROTEIN"/>
    <property type="match status" value="1"/>
</dbReference>
<accession>A0A2G6K9L9</accession>
<protein>
    <submittedName>
        <fullName evidence="1">GTPase</fullName>
    </submittedName>
</protein>
<dbReference type="SUPFAM" id="SSF52540">
    <property type="entry name" value="P-loop containing nucleoside triphosphate hydrolases"/>
    <property type="match status" value="1"/>
</dbReference>
<name>A0A2G6K9L9_9ACTN</name>
<evidence type="ECO:0000313" key="1">
    <source>
        <dbReference type="EMBL" id="PIE32060.1"/>
    </source>
</evidence>
<dbReference type="Proteomes" id="UP000230914">
    <property type="component" value="Unassembled WGS sequence"/>
</dbReference>
<dbReference type="Gene3D" id="3.40.50.300">
    <property type="entry name" value="P-loop containing nucleotide triphosphate hydrolases"/>
    <property type="match status" value="1"/>
</dbReference>
<dbReference type="EMBL" id="PDSL01000054">
    <property type="protein sequence ID" value="PIE32060.1"/>
    <property type="molecule type" value="Genomic_DNA"/>
</dbReference>
<proteinExistence type="predicted"/>
<gene>
    <name evidence="1" type="ORF">CSA55_04240</name>
</gene>
<organism evidence="1 2">
    <name type="scientific">Ilumatobacter coccineus</name>
    <dbReference type="NCBI Taxonomy" id="467094"/>
    <lineage>
        <taxon>Bacteria</taxon>
        <taxon>Bacillati</taxon>
        <taxon>Actinomycetota</taxon>
        <taxon>Acidimicrobiia</taxon>
        <taxon>Acidimicrobiales</taxon>
        <taxon>Ilumatobacteraceae</taxon>
        <taxon>Ilumatobacter</taxon>
    </lineage>
</organism>
<dbReference type="InterPro" id="IPR053199">
    <property type="entry name" value="cDPG_synthetase-like"/>
</dbReference>
<comment type="caution">
    <text evidence="1">The sequence shown here is derived from an EMBL/GenBank/DDBJ whole genome shotgun (WGS) entry which is preliminary data.</text>
</comment>
<sequence>MMGSLSSPRRVVIIGAAGRDFHNFNTVFRGDANYRVVAFTAAQIPNIDNRVYPASLAGDLYPDGIPIVEEAQLEDLIKREQVDVAVFSYSDVTYDHVMRVGARINAAGADMWLLSANHTMVTSTRPLIAICATRTGVGKSQTSRYVASILKEMGKTMVSIRHPMPYGDLAAQACQRFASYDDLDRHRCTIEEREEYEPHIDNGLVIYAGVDYEQIVRQAEQEADVIVWDGGNNDLPFYAPDLMITLVDPLRSGDEMHYHPSEVNVLLADVVIVNKCDSATPSQIDEVIESVKATNPTAEIVLANSPVTVDDPSLVAGKKVVVVEDGPTVTHGSMSFGAGVVGARAAGAAEIIDPSPMAVGSLATTYATYPHARGVLPAMGYGDAQIREVEATIEATDCDAVVTGTPIDITRVMSISKPLTRARYELEEHTPGQLAAVIKAKLSSQL</sequence>
<dbReference type="PANTHER" id="PTHR42869:SF1">
    <property type="entry name" value="SLL0572 PROTEIN"/>
    <property type="match status" value="1"/>
</dbReference>